<dbReference type="PANTHER" id="PTHR34216">
    <property type="match status" value="1"/>
</dbReference>
<evidence type="ECO:0000313" key="5">
    <source>
        <dbReference type="Proteomes" id="UP001204953"/>
    </source>
</evidence>
<dbReference type="PANTHER" id="PTHR34216:SF3">
    <property type="entry name" value="POLY-BETA-1,6-N-ACETYL-D-GLUCOSAMINE N-DEACETYLASE"/>
    <property type="match status" value="1"/>
</dbReference>
<sequence>MYSKPMTIGKLFQEIFQERKKIIKSFLFAFLLTLALKKLVLEVLIDEIPIFGFHDIVDIQLQNDRVSQDKNILPSYPKQDLEEFLGYLIREDYWFLSTQELYNYFLANPKQPIPPQHAQQKPVMITFDDGYESIHTQLLPILENLENKYGKKAKVVLFVNAGFMGDKGSRLYHATCKELNEGLVKGFFDIQSHGLHHKKLTELAHGDLEQEISEDQKRLRKCTAGLDKSQTVASHIAYPFGATDERVEKYIAKYYLSGYLYNSRTLKLGWNRNEYRIPRLTVNMEKSVDSLIKLASGGWF</sequence>
<dbReference type="PROSITE" id="PS51677">
    <property type="entry name" value="NODB"/>
    <property type="match status" value="1"/>
</dbReference>
<keyword evidence="5" id="KW-1185">Reference proteome</keyword>
<dbReference type="InterPro" id="IPR051398">
    <property type="entry name" value="Polysacch_Deacetylase"/>
</dbReference>
<protein>
    <submittedName>
        <fullName evidence="4">Polysaccharide deacetylase family protein</fullName>
    </submittedName>
</protein>
<evidence type="ECO:0000313" key="4">
    <source>
        <dbReference type="EMBL" id="MCP2732532.1"/>
    </source>
</evidence>
<evidence type="ECO:0000256" key="1">
    <source>
        <dbReference type="ARBA" id="ARBA00004613"/>
    </source>
</evidence>
<dbReference type="SUPFAM" id="SSF88713">
    <property type="entry name" value="Glycoside hydrolase/deacetylase"/>
    <property type="match status" value="1"/>
</dbReference>
<keyword evidence="2" id="KW-0732">Signal</keyword>
<name>A0AAE3H1L0_9CYAN</name>
<dbReference type="InterPro" id="IPR002509">
    <property type="entry name" value="NODB_dom"/>
</dbReference>
<gene>
    <name evidence="4" type="ORF">NJ959_29300</name>
</gene>
<dbReference type="GO" id="GO:0016810">
    <property type="term" value="F:hydrolase activity, acting on carbon-nitrogen (but not peptide) bonds"/>
    <property type="evidence" value="ECO:0007669"/>
    <property type="project" value="InterPro"/>
</dbReference>
<dbReference type="GO" id="GO:0005975">
    <property type="term" value="P:carbohydrate metabolic process"/>
    <property type="evidence" value="ECO:0007669"/>
    <property type="project" value="InterPro"/>
</dbReference>
<dbReference type="RefSeq" id="WP_254015239.1">
    <property type="nucleotide sequence ID" value="NZ_JAMZMM010000641.1"/>
</dbReference>
<dbReference type="AlphaFoldDB" id="A0AAE3H1L0"/>
<dbReference type="GO" id="GO:0005576">
    <property type="term" value="C:extracellular region"/>
    <property type="evidence" value="ECO:0007669"/>
    <property type="project" value="UniProtKB-SubCell"/>
</dbReference>
<comment type="caution">
    <text evidence="4">The sequence shown here is derived from an EMBL/GenBank/DDBJ whole genome shotgun (WGS) entry which is preliminary data.</text>
</comment>
<comment type="subcellular location">
    <subcellularLocation>
        <location evidence="1">Secreted</location>
    </subcellularLocation>
</comment>
<accession>A0AAE3H1L0</accession>
<dbReference type="Proteomes" id="UP001204953">
    <property type="component" value="Unassembled WGS sequence"/>
</dbReference>
<evidence type="ECO:0000256" key="2">
    <source>
        <dbReference type="ARBA" id="ARBA00022729"/>
    </source>
</evidence>
<proteinExistence type="predicted"/>
<dbReference type="CDD" id="cd10918">
    <property type="entry name" value="CE4_NodB_like_5s_6s"/>
    <property type="match status" value="1"/>
</dbReference>
<evidence type="ECO:0000259" key="3">
    <source>
        <dbReference type="PROSITE" id="PS51677"/>
    </source>
</evidence>
<dbReference type="InterPro" id="IPR011330">
    <property type="entry name" value="Glyco_hydro/deAcase_b/a-brl"/>
</dbReference>
<dbReference type="Gene3D" id="3.20.20.370">
    <property type="entry name" value="Glycoside hydrolase/deacetylase"/>
    <property type="match status" value="1"/>
</dbReference>
<feature type="domain" description="NodB homology" evidence="3">
    <location>
        <begin position="121"/>
        <end position="300"/>
    </location>
</feature>
<dbReference type="Pfam" id="PF01522">
    <property type="entry name" value="Polysacc_deac_1"/>
    <property type="match status" value="1"/>
</dbReference>
<organism evidence="4 5">
    <name type="scientific">Limnofasciculus baicalensis BBK-W-15</name>
    <dbReference type="NCBI Taxonomy" id="2699891"/>
    <lineage>
        <taxon>Bacteria</taxon>
        <taxon>Bacillati</taxon>
        <taxon>Cyanobacteriota</taxon>
        <taxon>Cyanophyceae</taxon>
        <taxon>Coleofasciculales</taxon>
        <taxon>Coleofasciculaceae</taxon>
        <taxon>Limnofasciculus</taxon>
        <taxon>Limnofasciculus baicalensis</taxon>
    </lineage>
</organism>
<dbReference type="EMBL" id="JAMZMM010000641">
    <property type="protein sequence ID" value="MCP2732532.1"/>
    <property type="molecule type" value="Genomic_DNA"/>
</dbReference>
<reference evidence="4" key="1">
    <citation type="submission" date="2022-06" db="EMBL/GenBank/DDBJ databases">
        <title>New cyanobacteria of genus Symplocastrum in benthos of Lake Baikal.</title>
        <authorList>
            <person name="Sorokovikova E."/>
            <person name="Tikhonova I."/>
            <person name="Krasnopeev A."/>
            <person name="Evseev P."/>
            <person name="Gladkikh A."/>
            <person name="Belykh O."/>
        </authorList>
    </citation>
    <scope>NUCLEOTIDE SEQUENCE</scope>
    <source>
        <strain evidence="4">BBK-W-15</strain>
    </source>
</reference>